<name>A0A9Q5FPU2_PSEFR</name>
<dbReference type="GO" id="GO:0009317">
    <property type="term" value="C:acetyl-CoA carboxylase complex"/>
    <property type="evidence" value="ECO:0007669"/>
    <property type="project" value="InterPro"/>
</dbReference>
<evidence type="ECO:0000259" key="10">
    <source>
        <dbReference type="PROSITE" id="PS50968"/>
    </source>
</evidence>
<evidence type="ECO:0000313" key="12">
    <source>
        <dbReference type="Proteomes" id="UP000564604"/>
    </source>
</evidence>
<protein>
    <recommendedName>
        <fullName evidence="3 9">Biotin carboxyl carrier protein of acetyl-CoA carboxylase</fullName>
    </recommendedName>
</protein>
<evidence type="ECO:0000256" key="8">
    <source>
        <dbReference type="ARBA" id="ARBA00023267"/>
    </source>
</evidence>
<proteinExistence type="predicted"/>
<dbReference type="AlphaFoldDB" id="A0A9Q5FPU2"/>
<evidence type="ECO:0000256" key="1">
    <source>
        <dbReference type="ARBA" id="ARBA00003761"/>
    </source>
</evidence>
<dbReference type="Proteomes" id="UP000564604">
    <property type="component" value="Unassembled WGS sequence"/>
</dbReference>
<dbReference type="RefSeq" id="WP_086798187.1">
    <property type="nucleotide sequence ID" value="NZ_CAUQAK010000004.1"/>
</dbReference>
<evidence type="ECO:0000256" key="6">
    <source>
        <dbReference type="ARBA" id="ARBA00023098"/>
    </source>
</evidence>
<dbReference type="PANTHER" id="PTHR45266:SF3">
    <property type="entry name" value="OXALOACETATE DECARBOXYLASE ALPHA CHAIN"/>
    <property type="match status" value="1"/>
</dbReference>
<dbReference type="InterPro" id="IPR000089">
    <property type="entry name" value="Biotin_lipoyl"/>
</dbReference>
<keyword evidence="4 9" id="KW-0444">Lipid biosynthesis</keyword>
<reference evidence="11 12" key="1">
    <citation type="journal article" date="2020" name="Front. Microbiol.">
        <title>Genetic Organization of the aprX-lipA2 Operon Affects the Proteolytic Potential of Pseudomonas Species in Milk.</title>
        <authorList>
            <person name="Maier C."/>
            <person name="Huptas C."/>
            <person name="von Neubeck M."/>
            <person name="Scherer S."/>
            <person name="Wenning M."/>
            <person name="Lucking G."/>
        </authorList>
    </citation>
    <scope>NUCLEOTIDE SEQUENCE [LARGE SCALE GENOMIC DNA]</scope>
    <source>
        <strain evidence="11 12">WS 5094</strain>
    </source>
</reference>
<keyword evidence="6 9" id="KW-0443">Lipid metabolism</keyword>
<sequence>MDSERIKGLMELLAESDLLELSLTEGDTTVRLYKQAGTAQLVPPVVSERPPAAPRPKATAAVAGGEIKSSLYGVLHLTPAAGEPPFVTVGAQVEAGQTVAIIEAMKMFHPVKAKNAGQISEILVQGGNEVDAGQTLFRLG</sequence>
<comment type="function">
    <text evidence="1 9">This protein is a component of the acetyl coenzyme A carboxylase complex; first, biotin carboxylase catalyzes the carboxylation of the carrier protein and then the transcarboxylase transfers the carboxyl group to form malonyl-CoA.</text>
</comment>
<dbReference type="PROSITE" id="PS00188">
    <property type="entry name" value="BIOTIN"/>
    <property type="match status" value="1"/>
</dbReference>
<feature type="domain" description="Lipoyl-binding" evidence="10">
    <location>
        <begin position="64"/>
        <end position="140"/>
    </location>
</feature>
<evidence type="ECO:0000256" key="7">
    <source>
        <dbReference type="ARBA" id="ARBA00023160"/>
    </source>
</evidence>
<dbReference type="PRINTS" id="PR01071">
    <property type="entry name" value="ACOABIOTINCC"/>
</dbReference>
<dbReference type="PANTHER" id="PTHR45266">
    <property type="entry name" value="OXALOACETATE DECARBOXYLASE ALPHA CHAIN"/>
    <property type="match status" value="1"/>
</dbReference>
<evidence type="ECO:0000313" key="11">
    <source>
        <dbReference type="EMBL" id="NNB49403.1"/>
    </source>
</evidence>
<accession>A0A9Q5FPU2</accession>
<dbReference type="CDD" id="cd06850">
    <property type="entry name" value="biotinyl_domain"/>
    <property type="match status" value="1"/>
</dbReference>
<comment type="caution">
    <text evidence="11">The sequence shown here is derived from an EMBL/GenBank/DDBJ whole genome shotgun (WGS) entry which is preliminary data.</text>
</comment>
<gene>
    <name evidence="11" type="ORF">HBN89_08985</name>
</gene>
<dbReference type="PROSITE" id="PS50968">
    <property type="entry name" value="BIOTINYL_LIPOYL"/>
    <property type="match status" value="1"/>
</dbReference>
<dbReference type="SUPFAM" id="SSF51230">
    <property type="entry name" value="Single hybrid motif"/>
    <property type="match status" value="1"/>
</dbReference>
<keyword evidence="7 9" id="KW-0275">Fatty acid biosynthesis</keyword>
<dbReference type="GO" id="GO:0003989">
    <property type="term" value="F:acetyl-CoA carboxylase activity"/>
    <property type="evidence" value="ECO:0007669"/>
    <property type="project" value="InterPro"/>
</dbReference>
<evidence type="ECO:0000256" key="3">
    <source>
        <dbReference type="ARBA" id="ARBA00017562"/>
    </source>
</evidence>
<dbReference type="InterPro" id="IPR050709">
    <property type="entry name" value="Biotin_Carboxyl_Carrier/Decarb"/>
</dbReference>
<organism evidence="11 12">
    <name type="scientific">Pseudomonas fragi</name>
    <dbReference type="NCBI Taxonomy" id="296"/>
    <lineage>
        <taxon>Bacteria</taxon>
        <taxon>Pseudomonadati</taxon>
        <taxon>Pseudomonadota</taxon>
        <taxon>Gammaproteobacteria</taxon>
        <taxon>Pseudomonadales</taxon>
        <taxon>Pseudomonadaceae</taxon>
        <taxon>Pseudomonas</taxon>
    </lineage>
</organism>
<dbReference type="InterPro" id="IPR001249">
    <property type="entry name" value="AcCoA_biotinCC"/>
</dbReference>
<dbReference type="GO" id="GO:0006633">
    <property type="term" value="P:fatty acid biosynthetic process"/>
    <property type="evidence" value="ECO:0007669"/>
    <property type="project" value="UniProtKB-KW"/>
</dbReference>
<keyword evidence="5 9" id="KW-0276">Fatty acid metabolism</keyword>
<evidence type="ECO:0000256" key="2">
    <source>
        <dbReference type="ARBA" id="ARBA00005194"/>
    </source>
</evidence>
<dbReference type="Pfam" id="PF00364">
    <property type="entry name" value="Biotin_lipoyl"/>
    <property type="match status" value="1"/>
</dbReference>
<dbReference type="Gene3D" id="2.40.50.100">
    <property type="match status" value="1"/>
</dbReference>
<dbReference type="InterPro" id="IPR001882">
    <property type="entry name" value="Biotin_BS"/>
</dbReference>
<evidence type="ECO:0000256" key="4">
    <source>
        <dbReference type="ARBA" id="ARBA00022516"/>
    </source>
</evidence>
<comment type="pathway">
    <text evidence="2 9">Lipid metabolism; fatty acid biosynthesis.</text>
</comment>
<keyword evidence="8 9" id="KW-0092">Biotin</keyword>
<dbReference type="InterPro" id="IPR011053">
    <property type="entry name" value="Single_hybrid_motif"/>
</dbReference>
<evidence type="ECO:0000256" key="9">
    <source>
        <dbReference type="RuleBase" id="RU364072"/>
    </source>
</evidence>
<evidence type="ECO:0000256" key="5">
    <source>
        <dbReference type="ARBA" id="ARBA00022832"/>
    </source>
</evidence>
<dbReference type="EMBL" id="JAAQYX010000009">
    <property type="protein sequence ID" value="NNB49403.1"/>
    <property type="molecule type" value="Genomic_DNA"/>
</dbReference>